<protein>
    <submittedName>
        <fullName evidence="2">Uncharacterized protein</fullName>
    </submittedName>
</protein>
<dbReference type="EMBL" id="CAJOBA010000796">
    <property type="protein sequence ID" value="CAF3557221.1"/>
    <property type="molecule type" value="Genomic_DNA"/>
</dbReference>
<comment type="caution">
    <text evidence="2">The sequence shown here is derived from an EMBL/GenBank/DDBJ whole genome shotgun (WGS) entry which is preliminary data.</text>
</comment>
<name>A0A813URI1_9BILA</name>
<evidence type="ECO:0000313" key="4">
    <source>
        <dbReference type="EMBL" id="CAF3613867.1"/>
    </source>
</evidence>
<evidence type="ECO:0000313" key="2">
    <source>
        <dbReference type="EMBL" id="CAF0826996.1"/>
    </source>
</evidence>
<evidence type="ECO:0000313" key="1">
    <source>
        <dbReference type="EMBL" id="CAF0776033.1"/>
    </source>
</evidence>
<organism evidence="2 5">
    <name type="scientific">Didymodactylos carnosus</name>
    <dbReference type="NCBI Taxonomy" id="1234261"/>
    <lineage>
        <taxon>Eukaryota</taxon>
        <taxon>Metazoa</taxon>
        <taxon>Spiralia</taxon>
        <taxon>Gnathifera</taxon>
        <taxon>Rotifera</taxon>
        <taxon>Eurotatoria</taxon>
        <taxon>Bdelloidea</taxon>
        <taxon>Philodinida</taxon>
        <taxon>Philodinidae</taxon>
        <taxon>Didymodactylos</taxon>
    </lineage>
</organism>
<gene>
    <name evidence="2" type="ORF">GPM918_LOCUS4851</name>
    <name evidence="1" type="ORF">OVA965_LOCUS3344</name>
    <name evidence="4" type="ORF">SRO942_LOCUS4852</name>
    <name evidence="3" type="ORF">TMI583_LOCUS3343</name>
</gene>
<accession>A0A813URI1</accession>
<dbReference type="AlphaFoldDB" id="A0A813URI1"/>
<evidence type="ECO:0000313" key="3">
    <source>
        <dbReference type="EMBL" id="CAF3557221.1"/>
    </source>
</evidence>
<dbReference type="Proteomes" id="UP000677228">
    <property type="component" value="Unassembled WGS sequence"/>
</dbReference>
<dbReference type="Proteomes" id="UP000681722">
    <property type="component" value="Unassembled WGS sequence"/>
</dbReference>
<dbReference type="Proteomes" id="UP000682733">
    <property type="component" value="Unassembled WGS sequence"/>
</dbReference>
<keyword evidence="5" id="KW-1185">Reference proteome</keyword>
<reference evidence="2" key="1">
    <citation type="submission" date="2021-02" db="EMBL/GenBank/DDBJ databases">
        <authorList>
            <person name="Nowell W R."/>
        </authorList>
    </citation>
    <scope>NUCLEOTIDE SEQUENCE</scope>
</reference>
<dbReference type="EMBL" id="CAJNOQ010000674">
    <property type="protein sequence ID" value="CAF0826996.1"/>
    <property type="molecule type" value="Genomic_DNA"/>
</dbReference>
<sequence>MKKTHLKKSKHRFLSNKSQSITDEKHTGCITSAEPINYIKTEIQLGCGTAHLDQSNCLKTKLNLKTEKQLKRDLLRVTDQRPSLLGSQTLHPSRSFPTIRKIANETSNHTSNDRRRSSSSLSSINFNLTPFDRIGPWPDKTINRLRNANELLHPSKNFRNRHNIRLFSPKYYATMSEQQNKFTFYSNTKSYIDEYRKRKGYILGGTSSILSSQQNLDTLDNKSDDDQLSVVPNQTRENSRTFLSTETIFNQKSDPFNHNSVNYLKSSEIFVDSSSNDLLSISSTKNQQSIRSEPLLTLPPITTKQTYLNDQLFSSSSISMRNGHLRPMGTNSRTIPLPSLPTSRYSNINQMGKTYAITTEGKKFENTNAKLFVIESRPVITEKKKYVNMQYYYFSLTSLWTCMHCIYETEISFPMLS</sequence>
<proteinExistence type="predicted"/>
<dbReference type="EMBL" id="CAJNOK010000796">
    <property type="protein sequence ID" value="CAF0776033.1"/>
    <property type="molecule type" value="Genomic_DNA"/>
</dbReference>
<dbReference type="EMBL" id="CAJOBC010000674">
    <property type="protein sequence ID" value="CAF3613867.1"/>
    <property type="molecule type" value="Genomic_DNA"/>
</dbReference>
<dbReference type="OrthoDB" id="10022176at2759"/>
<evidence type="ECO:0000313" key="5">
    <source>
        <dbReference type="Proteomes" id="UP000663829"/>
    </source>
</evidence>
<dbReference type="Proteomes" id="UP000663829">
    <property type="component" value="Unassembled WGS sequence"/>
</dbReference>